<keyword evidence="1" id="KW-0560">Oxidoreductase</keyword>
<dbReference type="InterPro" id="IPR036291">
    <property type="entry name" value="NAD(P)-bd_dom_sf"/>
</dbReference>
<accession>A0A6I4WMH8</accession>
<evidence type="ECO:0000313" key="4">
    <source>
        <dbReference type="Proteomes" id="UP000431901"/>
    </source>
</evidence>
<dbReference type="Pfam" id="PF00107">
    <property type="entry name" value="ADH_zinc_N"/>
    <property type="match status" value="1"/>
</dbReference>
<comment type="caution">
    <text evidence="3">The sequence shown here is derived from an EMBL/GenBank/DDBJ whole genome shotgun (WGS) entry which is preliminary data.</text>
</comment>
<dbReference type="GO" id="GO:0016628">
    <property type="term" value="F:oxidoreductase activity, acting on the CH-CH group of donors, NAD or NADP as acceptor"/>
    <property type="evidence" value="ECO:0007669"/>
    <property type="project" value="InterPro"/>
</dbReference>
<dbReference type="Gene3D" id="3.40.50.720">
    <property type="entry name" value="NAD(P)-binding Rossmann-like Domain"/>
    <property type="match status" value="1"/>
</dbReference>
<dbReference type="InterPro" id="IPR020843">
    <property type="entry name" value="ER"/>
</dbReference>
<protein>
    <submittedName>
        <fullName evidence="3">Zinc-binding dehydrogenase</fullName>
    </submittedName>
</protein>
<dbReference type="SMART" id="SM00829">
    <property type="entry name" value="PKS_ER"/>
    <property type="match status" value="1"/>
</dbReference>
<feature type="domain" description="Enoyl reductase (ER)" evidence="2">
    <location>
        <begin position="18"/>
        <end position="332"/>
    </location>
</feature>
<organism evidence="3 4">
    <name type="scientific">Actinomadura rayongensis</name>
    <dbReference type="NCBI Taxonomy" id="1429076"/>
    <lineage>
        <taxon>Bacteria</taxon>
        <taxon>Bacillati</taxon>
        <taxon>Actinomycetota</taxon>
        <taxon>Actinomycetes</taxon>
        <taxon>Streptosporangiales</taxon>
        <taxon>Thermomonosporaceae</taxon>
        <taxon>Actinomadura</taxon>
    </lineage>
</organism>
<dbReference type="PANTHER" id="PTHR43205:SF7">
    <property type="entry name" value="PROSTAGLANDIN REDUCTASE 1"/>
    <property type="match status" value="1"/>
</dbReference>
<proteinExistence type="predicted"/>
<dbReference type="EMBL" id="WUTW01000010">
    <property type="protein sequence ID" value="MXQ68124.1"/>
    <property type="molecule type" value="Genomic_DNA"/>
</dbReference>
<dbReference type="Proteomes" id="UP000431901">
    <property type="component" value="Unassembled WGS sequence"/>
</dbReference>
<dbReference type="SUPFAM" id="SSF51735">
    <property type="entry name" value="NAD(P)-binding Rossmann-fold domains"/>
    <property type="match status" value="1"/>
</dbReference>
<dbReference type="InterPro" id="IPR011032">
    <property type="entry name" value="GroES-like_sf"/>
</dbReference>
<dbReference type="InterPro" id="IPR041694">
    <property type="entry name" value="ADH_N_2"/>
</dbReference>
<dbReference type="OrthoDB" id="9805663at2"/>
<dbReference type="RefSeq" id="WP_161106307.1">
    <property type="nucleotide sequence ID" value="NZ_JBHLYI010000020.1"/>
</dbReference>
<dbReference type="InterPro" id="IPR013149">
    <property type="entry name" value="ADH-like_C"/>
</dbReference>
<reference evidence="3 4" key="1">
    <citation type="submission" date="2019-12" db="EMBL/GenBank/DDBJ databases">
        <title>Nocardia macrotermitis sp. nov. and Nocardia aurantia sp. nov., isolated from the gut of the fungus growing-termite Macrotermes natalensis.</title>
        <authorList>
            <person name="Christine B."/>
            <person name="Rene B."/>
        </authorList>
    </citation>
    <scope>NUCLEOTIDE SEQUENCE [LARGE SCALE GENOMIC DNA]</scope>
    <source>
        <strain evidence="3 4">DSM 102126</strain>
    </source>
</reference>
<evidence type="ECO:0000259" key="2">
    <source>
        <dbReference type="SMART" id="SM00829"/>
    </source>
</evidence>
<dbReference type="CDD" id="cd05288">
    <property type="entry name" value="PGDH"/>
    <property type="match status" value="1"/>
</dbReference>
<evidence type="ECO:0000256" key="1">
    <source>
        <dbReference type="ARBA" id="ARBA00023002"/>
    </source>
</evidence>
<keyword evidence="4" id="KW-1185">Reference proteome</keyword>
<dbReference type="Gene3D" id="3.90.180.10">
    <property type="entry name" value="Medium-chain alcohol dehydrogenases, catalytic domain"/>
    <property type="match status" value="1"/>
</dbReference>
<dbReference type="PANTHER" id="PTHR43205">
    <property type="entry name" value="PROSTAGLANDIN REDUCTASE"/>
    <property type="match status" value="1"/>
</dbReference>
<dbReference type="Pfam" id="PF16884">
    <property type="entry name" value="ADH_N_2"/>
    <property type="match status" value="1"/>
</dbReference>
<gene>
    <name evidence="3" type="ORF">GQ466_29320</name>
</gene>
<dbReference type="SUPFAM" id="SSF50129">
    <property type="entry name" value="GroES-like"/>
    <property type="match status" value="1"/>
</dbReference>
<dbReference type="InterPro" id="IPR045010">
    <property type="entry name" value="MDR_fam"/>
</dbReference>
<name>A0A6I4WMH8_9ACTN</name>
<dbReference type="FunFam" id="3.40.50.720:FF:000121">
    <property type="entry name" value="Prostaglandin reductase 2"/>
    <property type="match status" value="1"/>
</dbReference>
<sequence>MPDTSREIRLAARPVGEPRPSDFTLAEVAVGEPQAGEVLVRNDWMSVDPYMRGRMNDVKSYTPPFKLGAALDGAAVGTVIASESADVPVGATVLHGAGWREHAVLPAGHVRIVDTSIAPAQAYLGALGMVGLTAYAGLVRIAPVEKGDVVFVSGAAGAVGILAGRIARHLGASRVIGSAGGPDKARRLVEEFGYDAAIDYRAGDLAEQLAAAAPDGIDVYFDNVGGDHLQAALGALNTNGRVALCGAISVYNAAGPVPGPNNLGLAIGKRLSLRGFIVTDHQDLATEYAQLAAGWLADGSLKYSETVVDGIDNAVDAFLGLLRGANTGKMLVRLNASAN</sequence>
<evidence type="ECO:0000313" key="3">
    <source>
        <dbReference type="EMBL" id="MXQ68124.1"/>
    </source>
</evidence>
<dbReference type="AlphaFoldDB" id="A0A6I4WMH8"/>